<feature type="region of interest" description="Disordered" evidence="4">
    <location>
        <begin position="103"/>
        <end position="130"/>
    </location>
</feature>
<name>A0A8A4TMN5_SULCO</name>
<dbReference type="AlphaFoldDB" id="A0A8A4TMN5"/>
<evidence type="ECO:0000313" key="5">
    <source>
        <dbReference type="EMBL" id="QTD50717.1"/>
    </source>
</evidence>
<dbReference type="Proteomes" id="UP000663929">
    <property type="component" value="Chromosome"/>
</dbReference>
<dbReference type="InterPro" id="IPR041247">
    <property type="entry name" value="Rad52_fam"/>
</dbReference>
<accession>A0A8A4TMN5</accession>
<evidence type="ECO:0000256" key="2">
    <source>
        <dbReference type="ARBA" id="ARBA00022763"/>
    </source>
</evidence>
<sequence length="130" mass="14774">MRCRLTAIDPTNPDRHAFREDGAPFTETEPLKGAFSSALKRAAVQFGVGRYLYELDSVFLRLEDRHYETSAHKDKIKIKSITPAGRTALKDAYRHGLMRIKETHDLRKKYRKEPEAQNGNQADSSSQPGV</sequence>
<evidence type="ECO:0000256" key="3">
    <source>
        <dbReference type="ARBA" id="ARBA00023204"/>
    </source>
</evidence>
<evidence type="ECO:0000256" key="4">
    <source>
        <dbReference type="SAM" id="MobiDB-lite"/>
    </source>
</evidence>
<dbReference type="Pfam" id="PF04098">
    <property type="entry name" value="Rad52_Rad22"/>
    <property type="match status" value="1"/>
</dbReference>
<feature type="compositionally biased region" description="Polar residues" evidence="4">
    <location>
        <begin position="117"/>
        <end position="130"/>
    </location>
</feature>
<dbReference type="EMBL" id="CP071793">
    <property type="protein sequence ID" value="QTD50717.1"/>
    <property type="molecule type" value="Genomic_DNA"/>
</dbReference>
<gene>
    <name evidence="5" type="ORF">J3U87_34455</name>
</gene>
<protein>
    <submittedName>
        <fullName evidence="5">Uncharacterized protein</fullName>
    </submittedName>
</protein>
<comment type="similarity">
    <text evidence="1">Belongs to the RAD52 family.</text>
</comment>
<keyword evidence="3" id="KW-0234">DNA repair</keyword>
<reference evidence="5" key="1">
    <citation type="submission" date="2021-03" db="EMBL/GenBank/DDBJ databases">
        <title>Acanthopleuribacteraceae sp. M133.</title>
        <authorList>
            <person name="Wang G."/>
        </authorList>
    </citation>
    <scope>NUCLEOTIDE SEQUENCE</scope>
    <source>
        <strain evidence="5">M133</strain>
    </source>
</reference>
<proteinExistence type="inferred from homology"/>
<organism evidence="5 6">
    <name type="scientific">Sulfidibacter corallicola</name>
    <dbReference type="NCBI Taxonomy" id="2818388"/>
    <lineage>
        <taxon>Bacteria</taxon>
        <taxon>Pseudomonadati</taxon>
        <taxon>Acidobacteriota</taxon>
        <taxon>Holophagae</taxon>
        <taxon>Acanthopleuribacterales</taxon>
        <taxon>Acanthopleuribacteraceae</taxon>
        <taxon>Sulfidibacter</taxon>
    </lineage>
</organism>
<evidence type="ECO:0000313" key="6">
    <source>
        <dbReference type="Proteomes" id="UP000663929"/>
    </source>
</evidence>
<keyword evidence="2" id="KW-0227">DNA damage</keyword>
<dbReference type="RefSeq" id="WP_420038243.1">
    <property type="nucleotide sequence ID" value="NZ_CP071793.1"/>
</dbReference>
<keyword evidence="6" id="KW-1185">Reference proteome</keyword>
<dbReference type="KEGG" id="scor:J3U87_34455"/>
<evidence type="ECO:0000256" key="1">
    <source>
        <dbReference type="ARBA" id="ARBA00006638"/>
    </source>
</evidence>
<dbReference type="GO" id="GO:0006281">
    <property type="term" value="P:DNA repair"/>
    <property type="evidence" value="ECO:0007669"/>
    <property type="project" value="UniProtKB-KW"/>
</dbReference>